<dbReference type="PROSITE" id="PS51192">
    <property type="entry name" value="HELICASE_ATP_BIND_1"/>
    <property type="match status" value="1"/>
</dbReference>
<proteinExistence type="predicted"/>
<dbReference type="InterPro" id="IPR011545">
    <property type="entry name" value="DEAD/DEAH_box_helicase_dom"/>
</dbReference>
<dbReference type="Pfam" id="PF09369">
    <property type="entry name" value="MZB"/>
    <property type="match status" value="1"/>
</dbReference>
<gene>
    <name evidence="6" type="ORF">SAMN05192539_102323</name>
</gene>
<feature type="region of interest" description="Disordered" evidence="3">
    <location>
        <begin position="1527"/>
        <end position="1548"/>
    </location>
</feature>
<dbReference type="STRING" id="667676.SAMN05192539_102323"/>
<dbReference type="GO" id="GO:0043138">
    <property type="term" value="F:3'-5' DNA helicase activity"/>
    <property type="evidence" value="ECO:0007669"/>
    <property type="project" value="TreeGrafter"/>
</dbReference>
<dbReference type="InterPro" id="IPR018973">
    <property type="entry name" value="MZB"/>
</dbReference>
<keyword evidence="7" id="KW-1185">Reference proteome</keyword>
<feature type="domain" description="Helicase ATP-binding" evidence="4">
    <location>
        <begin position="109"/>
        <end position="307"/>
    </location>
</feature>
<protein>
    <recommendedName>
        <fullName evidence="8">DEAD/DEAH box helicase</fullName>
    </recommendedName>
</protein>
<evidence type="ECO:0008006" key="8">
    <source>
        <dbReference type="Google" id="ProtNLM"/>
    </source>
</evidence>
<evidence type="ECO:0000259" key="5">
    <source>
        <dbReference type="PROSITE" id="PS51194"/>
    </source>
</evidence>
<name>A0A1H7CP73_9BURK</name>
<dbReference type="Pfam" id="PF00270">
    <property type="entry name" value="DEAD"/>
    <property type="match status" value="1"/>
</dbReference>
<keyword evidence="1" id="KW-0547">Nucleotide-binding</keyword>
<feature type="domain" description="Helicase C-terminal" evidence="5">
    <location>
        <begin position="1019"/>
        <end position="1174"/>
    </location>
</feature>
<accession>A0A1H7CP73</accession>
<dbReference type="Proteomes" id="UP000198866">
    <property type="component" value="Unassembled WGS sequence"/>
</dbReference>
<evidence type="ECO:0000256" key="2">
    <source>
        <dbReference type="ARBA" id="ARBA00022840"/>
    </source>
</evidence>
<evidence type="ECO:0000256" key="3">
    <source>
        <dbReference type="SAM" id="MobiDB-lite"/>
    </source>
</evidence>
<dbReference type="SUPFAM" id="SSF52540">
    <property type="entry name" value="P-loop containing nucleoside triphosphate hydrolases"/>
    <property type="match status" value="1"/>
</dbReference>
<dbReference type="GO" id="GO:0003676">
    <property type="term" value="F:nucleic acid binding"/>
    <property type="evidence" value="ECO:0007669"/>
    <property type="project" value="InterPro"/>
</dbReference>
<dbReference type="OrthoDB" id="9815222at2"/>
<dbReference type="SMART" id="SM00487">
    <property type="entry name" value="DEXDc"/>
    <property type="match status" value="1"/>
</dbReference>
<evidence type="ECO:0000259" key="4">
    <source>
        <dbReference type="PROSITE" id="PS51192"/>
    </source>
</evidence>
<dbReference type="PANTHER" id="PTHR47957">
    <property type="entry name" value="ATP-DEPENDENT HELICASE HRQ1"/>
    <property type="match status" value="1"/>
</dbReference>
<dbReference type="GO" id="GO:0036297">
    <property type="term" value="P:interstrand cross-link repair"/>
    <property type="evidence" value="ECO:0007669"/>
    <property type="project" value="TreeGrafter"/>
</dbReference>
<dbReference type="PANTHER" id="PTHR47957:SF3">
    <property type="entry name" value="ATP-DEPENDENT HELICASE HRQ1"/>
    <property type="match status" value="1"/>
</dbReference>
<evidence type="ECO:0000313" key="7">
    <source>
        <dbReference type="Proteomes" id="UP000198866"/>
    </source>
</evidence>
<dbReference type="InterPro" id="IPR027417">
    <property type="entry name" value="P-loop_NTPase"/>
</dbReference>
<dbReference type="InterPro" id="IPR014001">
    <property type="entry name" value="Helicase_ATP-bd"/>
</dbReference>
<keyword evidence="2" id="KW-0067">ATP-binding</keyword>
<dbReference type="InterPro" id="IPR001650">
    <property type="entry name" value="Helicase_C-like"/>
</dbReference>
<dbReference type="SMART" id="SM00490">
    <property type="entry name" value="HELICc"/>
    <property type="match status" value="1"/>
</dbReference>
<dbReference type="Pfam" id="PF00271">
    <property type="entry name" value="Helicase_C"/>
    <property type="match status" value="1"/>
</dbReference>
<dbReference type="EMBL" id="FNYE01000023">
    <property type="protein sequence ID" value="SEJ91024.1"/>
    <property type="molecule type" value="Genomic_DNA"/>
</dbReference>
<evidence type="ECO:0000256" key="1">
    <source>
        <dbReference type="ARBA" id="ARBA00022741"/>
    </source>
</evidence>
<sequence>MHYFTSLIDQSLSRTREATLGVLGINDGNLRRHLSEQMNDTLGSDGCFLAPPVFEHTFGWQEAEDVTLQDLRGKLLSGRLLDTLQNAKRPYRFASDSHPYVHQLKAWNALLDDTPKSAVITSGTGSGKTECFMLPILEDLIREYETGGGALVGVRALFLYPLNALINSQRDRLHAWTMDFGSDIRFCLYNGKTEESAGAVRKEQKDRPNEILSREELRKHPAPMLMTNATMLEYMLVRQVDAPILEISRQQRSLRWIVLDEAHTYVGSQAAELALLLRRVVQAFGKRPEEIRFVATSATIADRDAEERLRQYLACLAGVSAEQVVVIGGMRKVPDLTRGDVVWRSFEDVSSVDAGCEVSPARFGALASHPAAAALRHAIVSKGRPLDLDELVGTVGDRLQAKQLSEQQREVLGWLDLMSGTREAEDEPPFVKLRIHLFQRMLHGLWACVDKQCSAKPATLGDWPFGNAYVTQRPKCGCGAPVYELAFCDDCKTPHLLAEDSAGQLLQRSPYANDEFELSYEGTAEDEPGQDAAAPSSRRQPATKLLIAASATSEDPYLPLALNVRTFEIGGPASSDMRNLAVAQESEARCCRCEADFTGSPSTLRQAYLGAPFYVANAVPTVLEFCPDPSPDDCEGKSPDELPGRGRKLITFTDSRQGTARMAVRMQQEAERSRLRGLVFEILRNAQAKLDAAPKDELTGDTDEILNQAKQLEKLGMKEMAATLLLKLEETRSGGTTRRVSETAWPDMVSELAASKDIAQSILDYNKYANPELFGGSEAAGPMARLLLARDYSRRPKNQNSTETLALVRIGYQGLAKINSAPAMWLQRKPGPLAGASHDVNLTLQDWKDFLKVALDFHVRDNTFIRLDPTMLRWMGRRFTAKQLMGPRWEGEESNTIKKWPQARNATSGRLVKLLELGCNLDRARADDRDIINHLLEQAWHALTEAKILEPFEGRFALNLNTLTFSLAVEAWVCPLTHRMFDTTFVGLTPYLPQRYREGDFRCRKVQLPVFSELSPGGGSEAALTQVRKRIAKNASIQALRSENLWNNISDRTAEGGFYYRTAEHSAQQSSKKLEDYEDMFKRGKINVLNCSTTMEMGVDIGGISAVVMNNVPPHPANYLQRAGRAGRRSEARSIAYTLCKADPHNQRAFRNPKWPFVTAIPAPGITLSSERIVQRHVNSMLLGTFLRSLGDTGTDRTKLTVKWFFAGEDESFCTRFINWLQSRPEGLEVSVAELTRGTSLDTRSLQSIADSAVDAVQPLQARWRGEHDKLTQLIKSATDEPYKKALGFELKRHEDEYLLRDLAVRAFLPGYGFPTDVVSLNTYNVEDFVERARQREDKSREDNIFSSKEQPTRGLNIAIREYAPGSQIVIDGRVFRSAGVALHWHSGGAINEAQKFDIAWRCECGSTGVTENAYANGDVHCTRCGSAIAAAARKLVLRPSGFITDFYEPTTNDISSQKFIRVAPPRIQLDGETLALPDSRCGYFHFGHHGSVFYHSSGEHEHGYAICLTCGRAESMTQDGQVPKALQPSKMHRPIGGPKGSKNEKNCSGESVKPFVHLGHHSSTDVLELVLRSPRTGEWLGNSNDERIIAATLAVALRDAISSEIGVASTEMGFGTRQDRDTATGKIRTVIQLFDQVSGGAGFVLSALPQMVKMLTEAANRLNCPVDCDNVCSACLASKDSQVEQEELDRRKAKRWLEEHAFLAHLEPPGEFSAIPGATYCSFGPERFIRERINQGADRLGIVLNGDSRLWDLDNPAFRDRVLTWKIQDRLDVQVLVPSSALLSAANKQSLGFLAKAGVRIGQHEGSGMLSGVPAVVQLRRGETDETLFTLERESAVPGGCWLHTNDTSIWVSSQAVSAFDAEPLDTTGWDLRDSGATVVEVSRELNGPVSSLKARLRDLFREKAPALAELLEKDHAIEVEYSDRYLKSPWSVLVMSGFLSLFSNDRLRSLQITTLEPQVTSQPSNAVKHDWPRPQDMEELIEGWLEATVSIKPRVTMCEKTQDIQHSRMLSVSWASGKKTKLILDQGAGYWQPRTPYRDQVYFNFNERVEAQAARMFEQYGVTNMVNGGVWKTLFYIVSE</sequence>
<dbReference type="GO" id="GO:0006289">
    <property type="term" value="P:nucleotide-excision repair"/>
    <property type="evidence" value="ECO:0007669"/>
    <property type="project" value="TreeGrafter"/>
</dbReference>
<evidence type="ECO:0000313" key="6">
    <source>
        <dbReference type="EMBL" id="SEJ91024.1"/>
    </source>
</evidence>
<organism evidence="6 7">
    <name type="scientific">Paraburkholderia diazotrophica</name>
    <dbReference type="NCBI Taxonomy" id="667676"/>
    <lineage>
        <taxon>Bacteria</taxon>
        <taxon>Pseudomonadati</taxon>
        <taxon>Pseudomonadota</taxon>
        <taxon>Betaproteobacteria</taxon>
        <taxon>Burkholderiales</taxon>
        <taxon>Burkholderiaceae</taxon>
        <taxon>Paraburkholderia</taxon>
    </lineage>
</organism>
<dbReference type="PROSITE" id="PS51194">
    <property type="entry name" value="HELICASE_CTER"/>
    <property type="match status" value="1"/>
</dbReference>
<reference evidence="7" key="1">
    <citation type="submission" date="2016-10" db="EMBL/GenBank/DDBJ databases">
        <authorList>
            <person name="Varghese N."/>
            <person name="Submissions S."/>
        </authorList>
    </citation>
    <scope>NUCLEOTIDE SEQUENCE [LARGE SCALE GENOMIC DNA]</scope>
    <source>
        <strain evidence="7">LMG 26031</strain>
    </source>
</reference>
<dbReference type="GO" id="GO:0005524">
    <property type="term" value="F:ATP binding"/>
    <property type="evidence" value="ECO:0007669"/>
    <property type="project" value="UniProtKB-KW"/>
</dbReference>
<dbReference type="Gene3D" id="3.40.50.300">
    <property type="entry name" value="P-loop containing nucleotide triphosphate hydrolases"/>
    <property type="match status" value="2"/>
</dbReference>
<dbReference type="RefSeq" id="WP_090870182.1">
    <property type="nucleotide sequence ID" value="NZ_FNYE01000023.1"/>
</dbReference>